<evidence type="ECO:0000256" key="1">
    <source>
        <dbReference type="SAM" id="MobiDB-lite"/>
    </source>
</evidence>
<dbReference type="EMBL" id="RKLQ01000002">
    <property type="protein sequence ID" value="MBX0304559.1"/>
    <property type="molecule type" value="Genomic_DNA"/>
</dbReference>
<organism evidence="2 3">
    <name type="scientific">Haloarcula salinisoli</name>
    <dbReference type="NCBI Taxonomy" id="2487746"/>
    <lineage>
        <taxon>Archaea</taxon>
        <taxon>Methanobacteriati</taxon>
        <taxon>Methanobacteriota</taxon>
        <taxon>Stenosarchaea group</taxon>
        <taxon>Halobacteria</taxon>
        <taxon>Halobacteriales</taxon>
        <taxon>Haloarculaceae</taxon>
        <taxon>Haloarcula</taxon>
    </lineage>
</organism>
<protein>
    <submittedName>
        <fullName evidence="2">Uncharacterized protein</fullName>
    </submittedName>
</protein>
<accession>A0A8J8C9U3</accession>
<evidence type="ECO:0000313" key="2">
    <source>
        <dbReference type="EMBL" id="MBX0304559.1"/>
    </source>
</evidence>
<comment type="caution">
    <text evidence="2">The sequence shown here is derived from an EMBL/GenBank/DDBJ whole genome shotgun (WGS) entry which is preliminary data.</text>
</comment>
<sequence length="173" mass="19337">MRFRETFDAAGPTHRLNARPSSDVDDRSADGLIGVENRVVDVAMEYGTAVHLDVDPGHGQFELLQRELTQVPDRDRVFVESDHEYRANLPADRSLVDALLDVPDGDRWAYSDRLFALEAVAVLTEQSWTYRSVPHETHIRELNAAGQDGLLAELEDMLERVPGTDIVALDDAV</sequence>
<keyword evidence="3" id="KW-1185">Reference proteome</keyword>
<name>A0A8J8C9U3_9EURY</name>
<dbReference type="AlphaFoldDB" id="A0A8J8C9U3"/>
<gene>
    <name evidence="2" type="ORF">EGD98_12865</name>
</gene>
<proteinExistence type="predicted"/>
<evidence type="ECO:0000313" key="3">
    <source>
        <dbReference type="Proteomes" id="UP000783863"/>
    </source>
</evidence>
<dbReference type="RefSeq" id="WP_220588772.1">
    <property type="nucleotide sequence ID" value="NZ_RKLQ01000002.1"/>
</dbReference>
<dbReference type="Proteomes" id="UP000783863">
    <property type="component" value="Unassembled WGS sequence"/>
</dbReference>
<reference evidence="2" key="1">
    <citation type="submission" date="2021-06" db="EMBL/GenBank/DDBJ databases">
        <title>Halomicroarcula sp. F24A a new haloarchaeum isolated from saline soil.</title>
        <authorList>
            <person name="Duran-Viseras A."/>
            <person name="Sanchez-Porro C."/>
            <person name="Ventosa A."/>
        </authorList>
    </citation>
    <scope>NUCLEOTIDE SEQUENCE</scope>
    <source>
        <strain evidence="2">F24A</strain>
    </source>
</reference>
<feature type="region of interest" description="Disordered" evidence="1">
    <location>
        <begin position="1"/>
        <end position="28"/>
    </location>
</feature>